<keyword evidence="2" id="KW-1185">Reference proteome</keyword>
<evidence type="ECO:0000313" key="1">
    <source>
        <dbReference type="EMBL" id="GBP90605.1"/>
    </source>
</evidence>
<accession>A0A4C1ZVB8</accession>
<name>A0A4C1ZVB8_EUMVA</name>
<sequence>MRSLNSHFGIPERELSLRVGARALDLYSGWDMRSRGLKAAFLLLSIRNIGRLPAIRDAGTSRSLSSTTVLTWLVRAPMARSISSVDAMSLGMLLRWAAPSYVLQLKSPKRMTASPRQRGLLGRAGATVLETGDRPRL</sequence>
<proteinExistence type="predicted"/>
<reference evidence="1 2" key="1">
    <citation type="journal article" date="2019" name="Commun. Biol.">
        <title>The bagworm genome reveals a unique fibroin gene that provides high tensile strength.</title>
        <authorList>
            <person name="Kono N."/>
            <person name="Nakamura H."/>
            <person name="Ohtoshi R."/>
            <person name="Tomita M."/>
            <person name="Numata K."/>
            <person name="Arakawa K."/>
        </authorList>
    </citation>
    <scope>NUCLEOTIDE SEQUENCE [LARGE SCALE GENOMIC DNA]</scope>
</reference>
<dbReference type="AlphaFoldDB" id="A0A4C1ZVB8"/>
<comment type="caution">
    <text evidence="1">The sequence shown here is derived from an EMBL/GenBank/DDBJ whole genome shotgun (WGS) entry which is preliminary data.</text>
</comment>
<organism evidence="1 2">
    <name type="scientific">Eumeta variegata</name>
    <name type="common">Bagworm moth</name>
    <name type="synonym">Eumeta japonica</name>
    <dbReference type="NCBI Taxonomy" id="151549"/>
    <lineage>
        <taxon>Eukaryota</taxon>
        <taxon>Metazoa</taxon>
        <taxon>Ecdysozoa</taxon>
        <taxon>Arthropoda</taxon>
        <taxon>Hexapoda</taxon>
        <taxon>Insecta</taxon>
        <taxon>Pterygota</taxon>
        <taxon>Neoptera</taxon>
        <taxon>Endopterygota</taxon>
        <taxon>Lepidoptera</taxon>
        <taxon>Glossata</taxon>
        <taxon>Ditrysia</taxon>
        <taxon>Tineoidea</taxon>
        <taxon>Psychidae</taxon>
        <taxon>Oiketicinae</taxon>
        <taxon>Eumeta</taxon>
    </lineage>
</organism>
<evidence type="ECO:0000313" key="2">
    <source>
        <dbReference type="Proteomes" id="UP000299102"/>
    </source>
</evidence>
<gene>
    <name evidence="1" type="ORF">EVAR_86445_1</name>
</gene>
<protein>
    <submittedName>
        <fullName evidence="1">Uncharacterized protein</fullName>
    </submittedName>
</protein>
<dbReference type="EMBL" id="BGZK01002095">
    <property type="protein sequence ID" value="GBP90605.1"/>
    <property type="molecule type" value="Genomic_DNA"/>
</dbReference>
<dbReference type="Proteomes" id="UP000299102">
    <property type="component" value="Unassembled WGS sequence"/>
</dbReference>